<dbReference type="Gene3D" id="3.40.20.10">
    <property type="entry name" value="Severin"/>
    <property type="match status" value="1"/>
</dbReference>
<dbReference type="SMART" id="SM00326">
    <property type="entry name" value="SH3"/>
    <property type="match status" value="2"/>
</dbReference>
<feature type="domain" description="ADF-H" evidence="12">
    <location>
        <begin position="3"/>
        <end position="141"/>
    </location>
</feature>
<dbReference type="PRINTS" id="PR00452">
    <property type="entry name" value="SH3DOMAIN"/>
</dbReference>
<dbReference type="GO" id="GO:0010008">
    <property type="term" value="C:endosome membrane"/>
    <property type="evidence" value="ECO:0007669"/>
    <property type="project" value="UniProtKB-SubCell"/>
</dbReference>
<dbReference type="Gene3D" id="2.30.30.40">
    <property type="entry name" value="SH3 Domains"/>
    <property type="match status" value="2"/>
</dbReference>
<dbReference type="SMART" id="SM00102">
    <property type="entry name" value="ADF"/>
    <property type="match status" value="1"/>
</dbReference>
<feature type="compositionally biased region" description="Pro residues" evidence="10">
    <location>
        <begin position="525"/>
        <end position="540"/>
    </location>
</feature>
<feature type="compositionally biased region" description="Acidic residues" evidence="10">
    <location>
        <begin position="515"/>
        <end position="524"/>
    </location>
</feature>
<dbReference type="CDD" id="cd11961">
    <property type="entry name" value="SH3_Abp1_fungi_C2"/>
    <property type="match status" value="1"/>
</dbReference>
<dbReference type="OMA" id="FKEPRGA"/>
<dbReference type="GO" id="GO:0051015">
    <property type="term" value="F:actin filament binding"/>
    <property type="evidence" value="ECO:0007669"/>
    <property type="project" value="TreeGrafter"/>
</dbReference>
<dbReference type="Pfam" id="PF00241">
    <property type="entry name" value="Cofilin_ADF"/>
    <property type="match status" value="1"/>
</dbReference>
<dbReference type="PROSITE" id="PS51263">
    <property type="entry name" value="ADF_H"/>
    <property type="match status" value="1"/>
</dbReference>
<accession>U4L8J7</accession>
<evidence type="ECO:0000256" key="4">
    <source>
        <dbReference type="ARBA" id="ARBA00011446"/>
    </source>
</evidence>
<comment type="function">
    <text evidence="1">Component of the ESCRT-0 complex which is the sorting receptor for ubiquitinated cargo proteins at the multivesicular body (MVB).</text>
</comment>
<dbReference type="InterPro" id="IPR029006">
    <property type="entry name" value="ADF-H/Gelsolin-like_dom_sf"/>
</dbReference>
<dbReference type="OrthoDB" id="5971719at2759"/>
<dbReference type="CDD" id="cd11962">
    <property type="entry name" value="SH3_Abp1_fungi_C1"/>
    <property type="match status" value="1"/>
</dbReference>
<dbReference type="PROSITE" id="PS50002">
    <property type="entry name" value="SH3"/>
    <property type="match status" value="2"/>
</dbReference>
<reference evidence="13 14" key="1">
    <citation type="journal article" date="2013" name="PLoS Genet.">
        <title>The genome and development-dependent transcriptomes of Pyronema confluens: a window into fungal evolution.</title>
        <authorList>
            <person name="Traeger S."/>
            <person name="Altegoer F."/>
            <person name="Freitag M."/>
            <person name="Gabaldon T."/>
            <person name="Kempken F."/>
            <person name="Kumar A."/>
            <person name="Marcet-Houben M."/>
            <person name="Poggeler S."/>
            <person name="Stajich J.E."/>
            <person name="Nowrousian M."/>
        </authorList>
    </citation>
    <scope>NUCLEOTIDE SEQUENCE [LARGE SCALE GENOMIC DNA]</scope>
    <source>
        <strain evidence="14">CBS 100304</strain>
        <tissue evidence="13">Vegetative mycelium</tissue>
    </source>
</reference>
<dbReference type="STRING" id="1076935.U4L8J7"/>
<dbReference type="GO" id="GO:0030864">
    <property type="term" value="C:cortical actin cytoskeleton"/>
    <property type="evidence" value="ECO:0007669"/>
    <property type="project" value="TreeGrafter"/>
</dbReference>
<evidence type="ECO:0000313" key="13">
    <source>
        <dbReference type="EMBL" id="CCX09683.1"/>
    </source>
</evidence>
<feature type="region of interest" description="Disordered" evidence="10">
    <location>
        <begin position="637"/>
        <end position="656"/>
    </location>
</feature>
<dbReference type="eggNOG" id="KOG3655">
    <property type="taxonomic scope" value="Eukaryota"/>
</dbReference>
<evidence type="ECO:0000256" key="1">
    <source>
        <dbReference type="ARBA" id="ARBA00002654"/>
    </source>
</evidence>
<feature type="compositionally biased region" description="Polar residues" evidence="10">
    <location>
        <begin position="408"/>
        <end position="423"/>
    </location>
</feature>
<feature type="domain" description="SH3" evidence="11">
    <location>
        <begin position="674"/>
        <end position="732"/>
    </location>
</feature>
<evidence type="ECO:0000256" key="3">
    <source>
        <dbReference type="ARBA" id="ARBA00009666"/>
    </source>
</evidence>
<feature type="compositionally biased region" description="Basic and acidic residues" evidence="10">
    <location>
        <begin position="639"/>
        <end position="650"/>
    </location>
</feature>
<evidence type="ECO:0000256" key="8">
    <source>
        <dbReference type="ARBA" id="ARBA00022753"/>
    </source>
</evidence>
<dbReference type="FunFam" id="2.30.30.40:FF:000072">
    <property type="entry name" value="Unconventional Myosin IB"/>
    <property type="match status" value="1"/>
</dbReference>
<proteinExistence type="inferred from homology"/>
<dbReference type="SUPFAM" id="SSF55753">
    <property type="entry name" value="Actin depolymerizing proteins"/>
    <property type="match status" value="1"/>
</dbReference>
<dbReference type="AlphaFoldDB" id="U4L8J7"/>
<dbReference type="EMBL" id="HF935487">
    <property type="protein sequence ID" value="CCX09683.1"/>
    <property type="molecule type" value="Genomic_DNA"/>
</dbReference>
<feature type="compositionally biased region" description="Basic and acidic residues" evidence="10">
    <location>
        <begin position="387"/>
        <end position="396"/>
    </location>
</feature>
<dbReference type="InterPro" id="IPR001452">
    <property type="entry name" value="SH3_domain"/>
</dbReference>
<comment type="similarity">
    <text evidence="3">Belongs to the STAM family.</text>
</comment>
<sequence>MSSLDIPSKVGEEYQKIFQNPLKNTSPTYAQWALFEVNSLSTRQSQASTLEVTSSGEGELDTLLEEFNDGKVQFAFVKVTDPNSQLAKCVLISWCGESVKWKGLFPGYANEAAKFLSRYHVQINARSEDDLDANSILQKVSSASGANYGGAIRAPPPKPANKPIIAAKPVYKSATVTGTLPIGGRPPAPVKRSEDNDGWGDDAPPTSVGQLQPVSSAYTPTKVDIKALKAQPTATTSAFSKNDDSGDIVKGGYQPIGKIDIAALKKGYKEERPEPVKGSYTPVDVSSIKKAAPGVPSRAEPEEDPVTPVSVSNRASMFSNPSPSQAERLTSLPKPKVAKKFGTGAPAPYAVKTPAPAGFGSPVSAPNVQIGSISKSGITKSPAQIWAEKKARERGESVGSDAAPQSPAAIQTPSYTGASASSAKNEDDVMTSSAGGVNALRNRFSGAPMGAPTSFSPQNTGNRTFSPQHTGARSFSPAPAERAVPPPPPPAESRPAPAAPVVPIPVPVPVPVQQEQEEEEEEELPPPPAPRAVTPPPAPVAMPESPIRLVNPVAREEPVHEPTPAAAPAPAGGKPRAIVLYDYTADEENEINLIEGQVVVDIDMVDEDWWSGTNQLGQEGLFPSNYVEIIGGDDSAAAAHHEPEPARAETPEPVAAPAPVPVAAPAPAAPAAAAKGRTALAIYDYEATEENELSFPENAIITDIEFPDEDWWQGTYKGREGLFPANYVELQE</sequence>
<evidence type="ECO:0000256" key="9">
    <source>
        <dbReference type="PROSITE-ProRule" id="PRU00192"/>
    </source>
</evidence>
<dbReference type="GO" id="GO:0030833">
    <property type="term" value="P:regulation of actin filament polymerization"/>
    <property type="evidence" value="ECO:0007669"/>
    <property type="project" value="TreeGrafter"/>
</dbReference>
<feature type="compositionally biased region" description="Polar residues" evidence="10">
    <location>
        <begin position="453"/>
        <end position="473"/>
    </location>
</feature>
<dbReference type="Proteomes" id="UP000018144">
    <property type="component" value="Unassembled WGS sequence"/>
</dbReference>
<evidence type="ECO:0000313" key="14">
    <source>
        <dbReference type="Proteomes" id="UP000018144"/>
    </source>
</evidence>
<feature type="compositionally biased region" description="Low complexity" evidence="10">
    <location>
        <begin position="370"/>
        <end position="381"/>
    </location>
</feature>
<dbReference type="PANTHER" id="PTHR10829:SF25">
    <property type="entry name" value="DREBRIN-LIKE PROTEIN"/>
    <property type="match status" value="1"/>
</dbReference>
<feature type="compositionally biased region" description="Polar residues" evidence="10">
    <location>
        <begin position="315"/>
        <end position="328"/>
    </location>
</feature>
<evidence type="ECO:0000256" key="10">
    <source>
        <dbReference type="SAM" id="MobiDB-lite"/>
    </source>
</evidence>
<organism evidence="13 14">
    <name type="scientific">Pyronema omphalodes (strain CBS 100304)</name>
    <name type="common">Pyronema confluens</name>
    <dbReference type="NCBI Taxonomy" id="1076935"/>
    <lineage>
        <taxon>Eukaryota</taxon>
        <taxon>Fungi</taxon>
        <taxon>Dikarya</taxon>
        <taxon>Ascomycota</taxon>
        <taxon>Pezizomycotina</taxon>
        <taxon>Pezizomycetes</taxon>
        <taxon>Pezizales</taxon>
        <taxon>Pyronemataceae</taxon>
        <taxon>Pyronema</taxon>
    </lineage>
</organism>
<keyword evidence="14" id="KW-1185">Reference proteome</keyword>
<keyword evidence="8" id="KW-0967">Endosome</keyword>
<dbReference type="Pfam" id="PF14604">
    <property type="entry name" value="SH3_9"/>
    <property type="match status" value="2"/>
</dbReference>
<dbReference type="GO" id="GO:0030427">
    <property type="term" value="C:site of polarized growth"/>
    <property type="evidence" value="ECO:0007669"/>
    <property type="project" value="TreeGrafter"/>
</dbReference>
<evidence type="ECO:0000259" key="12">
    <source>
        <dbReference type="PROSITE" id="PS51263"/>
    </source>
</evidence>
<gene>
    <name evidence="13" type="ORF">PCON_09276</name>
</gene>
<name>U4L8J7_PYROM</name>
<dbReference type="InterPro" id="IPR035719">
    <property type="entry name" value="Abp1_fungi_SH3_C1"/>
</dbReference>
<feature type="domain" description="SH3" evidence="11">
    <location>
        <begin position="572"/>
        <end position="632"/>
    </location>
</feature>
<dbReference type="PANTHER" id="PTHR10829">
    <property type="entry name" value="CORTACTIN AND DREBRIN"/>
    <property type="match status" value="1"/>
</dbReference>
<keyword evidence="7 9" id="KW-0728">SH3 domain</keyword>
<comment type="subcellular location">
    <subcellularLocation>
        <location evidence="2">Endosome membrane</location>
        <topology evidence="2">Peripheral membrane protein</topology>
        <orientation evidence="2">Cytoplasmic side</orientation>
    </subcellularLocation>
</comment>
<feature type="region of interest" description="Disordered" evidence="10">
    <location>
        <begin position="315"/>
        <end position="544"/>
    </location>
</feature>
<feature type="compositionally biased region" description="Pro residues" evidence="10">
    <location>
        <begin position="484"/>
        <end position="510"/>
    </location>
</feature>
<evidence type="ECO:0000256" key="2">
    <source>
        <dbReference type="ARBA" id="ARBA00004125"/>
    </source>
</evidence>
<evidence type="ECO:0000256" key="6">
    <source>
        <dbReference type="ARBA" id="ARBA00018978"/>
    </source>
</evidence>
<feature type="region of interest" description="Disordered" evidence="10">
    <location>
        <begin position="178"/>
        <end position="213"/>
    </location>
</feature>
<dbReference type="InterPro" id="IPR036028">
    <property type="entry name" value="SH3-like_dom_sf"/>
</dbReference>
<comment type="subunit">
    <text evidence="4">Component of the ESCRT-0 complex composed of HSE1 and VPS27.</text>
</comment>
<dbReference type="InterPro" id="IPR035718">
    <property type="entry name" value="Abp1_fungi_SH3_C2"/>
</dbReference>
<evidence type="ECO:0000256" key="5">
    <source>
        <dbReference type="ARBA" id="ARBA00017923"/>
    </source>
</evidence>
<evidence type="ECO:0000256" key="7">
    <source>
        <dbReference type="ARBA" id="ARBA00022443"/>
    </source>
</evidence>
<dbReference type="InterPro" id="IPR002108">
    <property type="entry name" value="ADF-H"/>
</dbReference>
<evidence type="ECO:0000259" key="11">
    <source>
        <dbReference type="PROSITE" id="PS50002"/>
    </source>
</evidence>
<dbReference type="SUPFAM" id="SSF50044">
    <property type="entry name" value="SH3-domain"/>
    <property type="match status" value="2"/>
</dbReference>
<protein>
    <recommendedName>
        <fullName evidence="5">Class E vacuolar protein-sorting machinery protein HSE1</fullName>
    </recommendedName>
    <alternativeName>
        <fullName evidence="6">Class E vacuolar protein-sorting machinery protein hse1</fullName>
    </alternativeName>
</protein>
<dbReference type="PRINTS" id="PR00499">
    <property type="entry name" value="P67PHOX"/>
</dbReference>
<dbReference type="GO" id="GO:0005884">
    <property type="term" value="C:actin filament"/>
    <property type="evidence" value="ECO:0007669"/>
    <property type="project" value="TreeGrafter"/>
</dbReference>